<sequence>MPGRAHHAFGRFRFRAGKRTGIPRSQSGKVHSQDRPATATALATPAASRVGYKKAVAGEKAEDEDRMERQGQEPSL</sequence>
<feature type="compositionally biased region" description="Basic residues" evidence="1">
    <location>
        <begin position="1"/>
        <end position="18"/>
    </location>
</feature>
<protein>
    <submittedName>
        <fullName evidence="2">Uncharacterized protein</fullName>
    </submittedName>
</protein>
<evidence type="ECO:0000256" key="1">
    <source>
        <dbReference type="SAM" id="MobiDB-lite"/>
    </source>
</evidence>
<accession>E1JXE2</accession>
<keyword evidence="3" id="KW-1185">Reference proteome</keyword>
<gene>
    <name evidence="2" type="ORF">DesfrDRAFT_2291</name>
</gene>
<dbReference type="EMBL" id="AECZ01000014">
    <property type="protein sequence ID" value="EFL50919.1"/>
    <property type="molecule type" value="Genomic_DNA"/>
</dbReference>
<comment type="caution">
    <text evidence="2">The sequence shown here is derived from an EMBL/GenBank/DDBJ whole genome shotgun (WGS) entry which is preliminary data.</text>
</comment>
<reference evidence="2 3" key="1">
    <citation type="submission" date="2010-08" db="EMBL/GenBank/DDBJ databases">
        <title>The draft genome of Desulfovibrio fructosovorans JJ.</title>
        <authorList>
            <consortium name="US DOE Joint Genome Institute (JGI-PGF)"/>
            <person name="Lucas S."/>
            <person name="Copeland A."/>
            <person name="Lapidus A."/>
            <person name="Cheng J.-F."/>
            <person name="Bruce D."/>
            <person name="Goodwin L."/>
            <person name="Pitluck S."/>
            <person name="Land M.L."/>
            <person name="Hauser L."/>
            <person name="Chang Y.-J."/>
            <person name="Jeffries C."/>
            <person name="Wall J.D."/>
            <person name="Stahl D.A."/>
            <person name="Arkin A.P."/>
            <person name="Dehal P."/>
            <person name="Stolyar S.M."/>
            <person name="Hazen T.C."/>
            <person name="Woyke T.J."/>
        </authorList>
    </citation>
    <scope>NUCLEOTIDE SEQUENCE [LARGE SCALE GENOMIC DNA]</scope>
    <source>
        <strain evidence="2 3">JJ</strain>
    </source>
</reference>
<dbReference type="Proteomes" id="UP000006250">
    <property type="component" value="Unassembled WGS sequence"/>
</dbReference>
<dbReference type="AlphaFoldDB" id="E1JXE2"/>
<organism evidence="2 3">
    <name type="scientific">Solidesulfovibrio fructosivorans JJ]</name>
    <dbReference type="NCBI Taxonomy" id="596151"/>
    <lineage>
        <taxon>Bacteria</taxon>
        <taxon>Pseudomonadati</taxon>
        <taxon>Thermodesulfobacteriota</taxon>
        <taxon>Desulfovibrionia</taxon>
        <taxon>Desulfovibrionales</taxon>
        <taxon>Desulfovibrionaceae</taxon>
        <taxon>Solidesulfovibrio</taxon>
    </lineage>
</organism>
<dbReference type="RefSeq" id="WP_005993982.1">
    <property type="nucleotide sequence ID" value="NZ_AECZ01000014.1"/>
</dbReference>
<feature type="compositionally biased region" description="Low complexity" evidence="1">
    <location>
        <begin position="36"/>
        <end position="47"/>
    </location>
</feature>
<name>E1JXE2_SOLFR</name>
<evidence type="ECO:0000313" key="3">
    <source>
        <dbReference type="Proteomes" id="UP000006250"/>
    </source>
</evidence>
<feature type="region of interest" description="Disordered" evidence="1">
    <location>
        <begin position="1"/>
        <end position="76"/>
    </location>
</feature>
<feature type="compositionally biased region" description="Basic and acidic residues" evidence="1">
    <location>
        <begin position="66"/>
        <end position="76"/>
    </location>
</feature>
<evidence type="ECO:0000313" key="2">
    <source>
        <dbReference type="EMBL" id="EFL50919.1"/>
    </source>
</evidence>
<proteinExistence type="predicted"/>